<evidence type="ECO:0000313" key="5">
    <source>
        <dbReference type="EMBL" id="KAF2849516.1"/>
    </source>
</evidence>
<dbReference type="SUPFAM" id="SSF50129">
    <property type="entry name" value="GroES-like"/>
    <property type="match status" value="1"/>
</dbReference>
<evidence type="ECO:0000256" key="2">
    <source>
        <dbReference type="ARBA" id="ARBA00011245"/>
    </source>
</evidence>
<reference evidence="5" key="1">
    <citation type="submission" date="2020-01" db="EMBL/GenBank/DDBJ databases">
        <authorList>
            <consortium name="DOE Joint Genome Institute"/>
            <person name="Haridas S."/>
            <person name="Albert R."/>
            <person name="Binder M."/>
            <person name="Bloem J."/>
            <person name="Labutti K."/>
            <person name="Salamov A."/>
            <person name="Andreopoulos B."/>
            <person name="Baker S.E."/>
            <person name="Barry K."/>
            <person name="Bills G."/>
            <person name="Bluhm B.H."/>
            <person name="Cannon C."/>
            <person name="Castanera R."/>
            <person name="Culley D.E."/>
            <person name="Daum C."/>
            <person name="Ezra D."/>
            <person name="Gonzalez J.B."/>
            <person name="Henrissat B."/>
            <person name="Kuo A."/>
            <person name="Liang C."/>
            <person name="Lipzen A."/>
            <person name="Lutzoni F."/>
            <person name="Magnuson J."/>
            <person name="Mondo S."/>
            <person name="Nolan M."/>
            <person name="Ohm R."/>
            <person name="Pangilinan J."/>
            <person name="Park H.-J."/>
            <person name="Ramirez L."/>
            <person name="Alfaro M."/>
            <person name="Sun H."/>
            <person name="Tritt A."/>
            <person name="Yoshinaga Y."/>
            <person name="Zwiers L.-H."/>
            <person name="Turgeon B.G."/>
            <person name="Goodwin S.B."/>
            <person name="Spatafora J.W."/>
            <person name="Crous P.W."/>
            <person name="Grigoriev I.V."/>
        </authorList>
    </citation>
    <scope>NUCLEOTIDE SEQUENCE</scope>
    <source>
        <strain evidence="5">IPT5</strain>
    </source>
</reference>
<dbReference type="PANTHER" id="PTHR45348">
    <property type="entry name" value="HYPOTHETICAL OXIDOREDUCTASE (EUROFUNG)"/>
    <property type="match status" value="1"/>
</dbReference>
<dbReference type="Gene3D" id="3.90.180.10">
    <property type="entry name" value="Medium-chain alcohol dehydrogenases, catalytic domain"/>
    <property type="match status" value="1"/>
</dbReference>
<evidence type="ECO:0000259" key="4">
    <source>
        <dbReference type="SMART" id="SM00829"/>
    </source>
</evidence>
<comment type="similarity">
    <text evidence="1">Belongs to the zinc-containing alcohol dehydrogenase family.</text>
</comment>
<dbReference type="OrthoDB" id="48317at2759"/>
<evidence type="ECO:0000256" key="1">
    <source>
        <dbReference type="ARBA" id="ARBA00008072"/>
    </source>
</evidence>
<dbReference type="InterPro" id="IPR020843">
    <property type="entry name" value="ER"/>
</dbReference>
<dbReference type="GO" id="GO:0016651">
    <property type="term" value="F:oxidoreductase activity, acting on NAD(P)H"/>
    <property type="evidence" value="ECO:0007669"/>
    <property type="project" value="InterPro"/>
</dbReference>
<evidence type="ECO:0000256" key="3">
    <source>
        <dbReference type="ARBA" id="ARBA00023002"/>
    </source>
</evidence>
<dbReference type="CDD" id="cd08249">
    <property type="entry name" value="enoyl_reductase_like"/>
    <property type="match status" value="1"/>
</dbReference>
<dbReference type="InterPro" id="IPR013149">
    <property type="entry name" value="ADH-like_C"/>
</dbReference>
<dbReference type="Gene3D" id="3.40.50.720">
    <property type="entry name" value="NAD(P)-binding Rossmann-like Domain"/>
    <property type="match status" value="1"/>
</dbReference>
<dbReference type="InterPro" id="IPR011032">
    <property type="entry name" value="GroES-like_sf"/>
</dbReference>
<comment type="subunit">
    <text evidence="2">Monomer.</text>
</comment>
<accession>A0A6A7B1X0</accession>
<dbReference type="InterPro" id="IPR013154">
    <property type="entry name" value="ADH-like_N"/>
</dbReference>
<evidence type="ECO:0000313" key="6">
    <source>
        <dbReference type="Proteomes" id="UP000799423"/>
    </source>
</evidence>
<name>A0A6A7B1X0_9PLEO</name>
<organism evidence="5 6">
    <name type="scientific">Plenodomus tracheiphilus IPT5</name>
    <dbReference type="NCBI Taxonomy" id="1408161"/>
    <lineage>
        <taxon>Eukaryota</taxon>
        <taxon>Fungi</taxon>
        <taxon>Dikarya</taxon>
        <taxon>Ascomycota</taxon>
        <taxon>Pezizomycotina</taxon>
        <taxon>Dothideomycetes</taxon>
        <taxon>Pleosporomycetidae</taxon>
        <taxon>Pleosporales</taxon>
        <taxon>Pleosporineae</taxon>
        <taxon>Leptosphaeriaceae</taxon>
        <taxon>Plenodomus</taxon>
    </lineage>
</organism>
<dbReference type="EMBL" id="MU006311">
    <property type="protein sequence ID" value="KAF2849516.1"/>
    <property type="molecule type" value="Genomic_DNA"/>
</dbReference>
<keyword evidence="6" id="KW-1185">Reference proteome</keyword>
<proteinExistence type="inferred from homology"/>
<dbReference type="Pfam" id="PF08240">
    <property type="entry name" value="ADH_N"/>
    <property type="match status" value="1"/>
</dbReference>
<dbReference type="SMART" id="SM00829">
    <property type="entry name" value="PKS_ER"/>
    <property type="match status" value="1"/>
</dbReference>
<dbReference type="InterPro" id="IPR047122">
    <property type="entry name" value="Trans-enoyl_RdTase-like"/>
</dbReference>
<dbReference type="Pfam" id="PF00107">
    <property type="entry name" value="ADH_zinc_N"/>
    <property type="match status" value="1"/>
</dbReference>
<feature type="domain" description="Enoyl reductase (ER)" evidence="4">
    <location>
        <begin position="15"/>
        <end position="347"/>
    </location>
</feature>
<keyword evidence="3" id="KW-0560">Oxidoreductase</keyword>
<sequence>MSSPQNRAAYLDKAGSQFDVRDAPMSTPGPGEILVNNAAIALNPVDYKMQDHGMFIKNWPATIGCDVAGTVYDIGPDVKRFKKGDRIIGHAIGFVTGRSQDGAFQQYTILPVDKAAILPDNIPFTDGVVLPTGIATAVCGLSIKTAVEVMPGIKKPALGLPFPSVDPAAPIGKVLVVYGGSSSVGSATIQLATLAGIHVIAIASTRNAELCKRCGAQAVFDYKDASVAENVINAVRHTGLEFIGILDAISETSTYEIDLAILEGLGGGHLACTQPPPSKVPEDVKVGMIFAVDDVTTTVWNEFVGEALQKGTLQCLPKPTVVGKGLDSINEGVKQVKAGVSATKLVVEL</sequence>
<protein>
    <submittedName>
        <fullName evidence="5">GroES-like protein</fullName>
    </submittedName>
</protein>
<dbReference type="SUPFAM" id="SSF51735">
    <property type="entry name" value="NAD(P)-binding Rossmann-fold domains"/>
    <property type="match status" value="1"/>
</dbReference>
<dbReference type="PANTHER" id="PTHR45348:SF2">
    <property type="entry name" value="ZINC-TYPE ALCOHOL DEHYDROGENASE-LIKE PROTEIN C2E1P3.01"/>
    <property type="match status" value="1"/>
</dbReference>
<dbReference type="Proteomes" id="UP000799423">
    <property type="component" value="Unassembled WGS sequence"/>
</dbReference>
<dbReference type="InterPro" id="IPR036291">
    <property type="entry name" value="NAD(P)-bd_dom_sf"/>
</dbReference>
<dbReference type="AlphaFoldDB" id="A0A6A7B1X0"/>
<gene>
    <name evidence="5" type="ORF">T440DRAFT_499717</name>
</gene>